<name>A0AA96GE34_9BACT</name>
<evidence type="ECO:0000259" key="2">
    <source>
        <dbReference type="Pfam" id="PF02591"/>
    </source>
</evidence>
<gene>
    <name evidence="4" type="ORF">PP769_07525</name>
</gene>
<dbReference type="Pfam" id="PF24481">
    <property type="entry name" value="CT398_CC"/>
    <property type="match status" value="1"/>
</dbReference>
<proteinExistence type="predicted"/>
<sequence length="242" mass="28191">MNLQLQYLINLQKFDLRIFQIQDQLRKAPELIKSAETPLQDILAKLQILKNTGESLIKQRRSSERELATQEEQLQKIRNRLSELKTNKEYQAHLFEIELARKKKDSIEENVLEIMERVEQNEQALKELEEQATEAQKVFDSEKARLETHFANLANELADLDRQQTSLSLQVDKPLLVRYNRLKTLRKGYAVAQLRDGACGGCQLQLPPQLVAEVKRGDELLDCSYCHRILYLARHLEEEAPE</sequence>
<keyword evidence="5" id="KW-1185">Reference proteome</keyword>
<organism evidence="4 5">
    <name type="scientific">Candidatus Nitrospira allomarina</name>
    <dbReference type="NCBI Taxonomy" id="3020900"/>
    <lineage>
        <taxon>Bacteria</taxon>
        <taxon>Pseudomonadati</taxon>
        <taxon>Nitrospirota</taxon>
        <taxon>Nitrospiria</taxon>
        <taxon>Nitrospirales</taxon>
        <taxon>Nitrospiraceae</taxon>
        <taxon>Nitrospira</taxon>
    </lineage>
</organism>
<dbReference type="RefSeq" id="WP_312646376.1">
    <property type="nucleotide sequence ID" value="NZ_CP116967.1"/>
</dbReference>
<dbReference type="InterPro" id="IPR052376">
    <property type="entry name" value="Oxidative_Scav/Glycosyltrans"/>
</dbReference>
<dbReference type="EMBL" id="CP116967">
    <property type="protein sequence ID" value="WNM59597.1"/>
    <property type="molecule type" value="Genomic_DNA"/>
</dbReference>
<accession>A0AA96GE34</accession>
<protein>
    <submittedName>
        <fullName evidence="4">C4-type zinc ribbon domain-containing protein</fullName>
    </submittedName>
</protein>
<dbReference type="KEGG" id="nall:PP769_07525"/>
<evidence type="ECO:0000259" key="3">
    <source>
        <dbReference type="Pfam" id="PF24481"/>
    </source>
</evidence>
<dbReference type="InterPro" id="IPR003743">
    <property type="entry name" value="Zf-RING_7"/>
</dbReference>
<evidence type="ECO:0000313" key="4">
    <source>
        <dbReference type="EMBL" id="WNM59597.1"/>
    </source>
</evidence>
<keyword evidence="1" id="KW-0175">Coiled coil</keyword>
<dbReference type="InterPro" id="IPR056003">
    <property type="entry name" value="CT398_CC_hairpin"/>
</dbReference>
<dbReference type="AlphaFoldDB" id="A0AA96GE34"/>
<feature type="domain" description="C4-type zinc ribbon" evidence="2">
    <location>
        <begin position="198"/>
        <end position="230"/>
    </location>
</feature>
<reference evidence="4 5" key="1">
    <citation type="submission" date="2023-01" db="EMBL/GenBank/DDBJ databases">
        <title>Cultivation and genomic characterization of new, ubiquitous marine nitrite-oxidizing bacteria from the Nitrospirales.</title>
        <authorList>
            <person name="Mueller A.J."/>
            <person name="Daebeler A."/>
            <person name="Herbold C.W."/>
            <person name="Kirkegaard R.H."/>
            <person name="Daims H."/>
        </authorList>
    </citation>
    <scope>NUCLEOTIDE SEQUENCE [LARGE SCALE GENOMIC DNA]</scope>
    <source>
        <strain evidence="4 5">VA</strain>
    </source>
</reference>
<feature type="coiled-coil region" evidence="1">
    <location>
        <begin position="53"/>
        <end position="163"/>
    </location>
</feature>
<dbReference type="Gene3D" id="1.10.287.1490">
    <property type="match status" value="1"/>
</dbReference>
<feature type="domain" description="CT398-like coiled coil hairpin" evidence="3">
    <location>
        <begin position="11"/>
        <end position="184"/>
    </location>
</feature>
<dbReference type="PANTHER" id="PTHR39082:SF1">
    <property type="entry name" value="SCAVENGER RECEPTOR CLASS A MEMBER 3"/>
    <property type="match status" value="1"/>
</dbReference>
<evidence type="ECO:0000313" key="5">
    <source>
        <dbReference type="Proteomes" id="UP001302719"/>
    </source>
</evidence>
<evidence type="ECO:0000256" key="1">
    <source>
        <dbReference type="SAM" id="Coils"/>
    </source>
</evidence>
<dbReference type="Proteomes" id="UP001302719">
    <property type="component" value="Chromosome"/>
</dbReference>
<dbReference type="Pfam" id="PF02591">
    <property type="entry name" value="Zn_ribbon_9"/>
    <property type="match status" value="1"/>
</dbReference>
<dbReference type="PANTHER" id="PTHR39082">
    <property type="entry name" value="PHOSPHOLIPASE C-BETA-2-RELATED"/>
    <property type="match status" value="1"/>
</dbReference>